<evidence type="ECO:0000256" key="1">
    <source>
        <dbReference type="SAM" id="MobiDB-lite"/>
    </source>
</evidence>
<feature type="transmembrane region" description="Helical" evidence="2">
    <location>
        <begin position="394"/>
        <end position="414"/>
    </location>
</feature>
<feature type="transmembrane region" description="Helical" evidence="2">
    <location>
        <begin position="240"/>
        <end position="264"/>
    </location>
</feature>
<keyword evidence="2" id="KW-0812">Transmembrane</keyword>
<feature type="transmembrane region" description="Helical" evidence="2">
    <location>
        <begin position="348"/>
        <end position="366"/>
    </location>
</feature>
<dbReference type="OrthoDB" id="3326149at2"/>
<dbReference type="Pfam" id="PF19053">
    <property type="entry name" value="EccD"/>
    <property type="match status" value="1"/>
</dbReference>
<feature type="transmembrane region" description="Helical" evidence="2">
    <location>
        <begin position="452"/>
        <end position="475"/>
    </location>
</feature>
<keyword evidence="5" id="KW-1185">Reference proteome</keyword>
<organism evidence="4 5">
    <name type="scientific">Cryobacterium luteum</name>
    <dbReference type="NCBI Taxonomy" id="1424661"/>
    <lineage>
        <taxon>Bacteria</taxon>
        <taxon>Bacillati</taxon>
        <taxon>Actinomycetota</taxon>
        <taxon>Actinomycetes</taxon>
        <taxon>Micrococcales</taxon>
        <taxon>Microbacteriaceae</taxon>
        <taxon>Cryobacterium</taxon>
    </lineage>
</organism>
<feature type="transmembrane region" description="Helical" evidence="2">
    <location>
        <begin position="157"/>
        <end position="178"/>
    </location>
</feature>
<dbReference type="Gene3D" id="3.10.20.90">
    <property type="entry name" value="Phosphatidylinositol 3-kinase Catalytic Subunit, Chain A, domain 1"/>
    <property type="match status" value="1"/>
</dbReference>
<dbReference type="AlphaFoldDB" id="A0A5F0D1W4"/>
<name>A0A5F0D1W4_9MICO</name>
<feature type="region of interest" description="Disordered" evidence="1">
    <location>
        <begin position="13"/>
        <end position="47"/>
    </location>
</feature>
<protein>
    <recommendedName>
        <fullName evidence="3">EccD-like transmembrane domain-containing protein</fullName>
    </recommendedName>
</protein>
<keyword evidence="2" id="KW-0472">Membrane</keyword>
<feature type="transmembrane region" description="Helical" evidence="2">
    <location>
        <begin position="271"/>
        <end position="289"/>
    </location>
</feature>
<proteinExistence type="predicted"/>
<evidence type="ECO:0000313" key="4">
    <source>
        <dbReference type="EMBL" id="TFB88407.1"/>
    </source>
</evidence>
<feature type="domain" description="EccD-like transmembrane" evidence="3">
    <location>
        <begin position="158"/>
        <end position="476"/>
    </location>
</feature>
<accession>A0A5F0D1W4</accession>
<evidence type="ECO:0000313" key="5">
    <source>
        <dbReference type="Proteomes" id="UP000297654"/>
    </source>
</evidence>
<gene>
    <name evidence="4" type="ORF">E3O10_11355</name>
</gene>
<comment type="caution">
    <text evidence="4">The sequence shown here is derived from an EMBL/GenBank/DDBJ whole genome shotgun (WGS) entry which is preliminary data.</text>
</comment>
<sequence length="482" mass="49325">MCGLHRRLVRGGPAGAARRCCQPDPDPRRPGAHTDDSSRNGHPVSGFTRLTIVGRTRKAEIVVPNDETIAALIPQLMDLLDENTGSVARPLTLVRATGQQLDTALTLADQEVAAGELLRLLRVDEAPAPPEVADVTDVVAEARDDRRGLWQAAHRQGVGAVLVGLLTGTAGWLAIPLGTSATPVALGLGIAFLGCLAVATALGLLGRRWPAIGFTAAAFGLVPATALALASALLPTDAAAPAAIVAFGLAWLTIGLALGIGLGLRPALRASALALILVVLALALPFIGVGGLETAGIVGITAALMCGLLPWYAMNSSGLTGLDDLVIAGRLTHRAAVLTTVNDAYRSLTWSTVAVAVPLFVTATALAASANGWAIALGAALAVVTALRTRAFPLAAQAITLWAAALLTLVLVAFAHADGWGIIVALVALAAITLVTVALTPPPHTRARLRRVGNGIEMLAVVSLLPVLLGIFGIYPDLLGTF</sequence>
<dbReference type="Pfam" id="PF08817">
    <property type="entry name" value="YukD"/>
    <property type="match status" value="1"/>
</dbReference>
<feature type="transmembrane region" description="Helical" evidence="2">
    <location>
        <begin position="295"/>
        <end position="313"/>
    </location>
</feature>
<keyword evidence="2" id="KW-1133">Transmembrane helix</keyword>
<feature type="transmembrane region" description="Helical" evidence="2">
    <location>
        <begin position="184"/>
        <end position="205"/>
    </location>
</feature>
<dbReference type="EMBL" id="SOFF01000031">
    <property type="protein sequence ID" value="TFB88407.1"/>
    <property type="molecule type" value="Genomic_DNA"/>
</dbReference>
<evidence type="ECO:0000256" key="2">
    <source>
        <dbReference type="SAM" id="Phobius"/>
    </source>
</evidence>
<dbReference type="InterPro" id="IPR024962">
    <property type="entry name" value="YukD-like"/>
</dbReference>
<reference evidence="4 5" key="1">
    <citation type="submission" date="2019-03" db="EMBL/GenBank/DDBJ databases">
        <title>Genomics of glacier-inhabiting Cryobacterium strains.</title>
        <authorList>
            <person name="Liu Q."/>
            <person name="Xin Y.-H."/>
        </authorList>
    </citation>
    <scope>NUCLEOTIDE SEQUENCE [LARGE SCALE GENOMIC DNA]</scope>
    <source>
        <strain evidence="4 5">Hh15</strain>
    </source>
</reference>
<feature type="compositionally biased region" description="Basic and acidic residues" evidence="1">
    <location>
        <begin position="25"/>
        <end position="39"/>
    </location>
</feature>
<dbReference type="Proteomes" id="UP000297654">
    <property type="component" value="Unassembled WGS sequence"/>
</dbReference>
<dbReference type="InterPro" id="IPR044049">
    <property type="entry name" value="EccD_transm"/>
</dbReference>
<feature type="transmembrane region" description="Helical" evidence="2">
    <location>
        <begin position="212"/>
        <end position="234"/>
    </location>
</feature>
<feature type="transmembrane region" description="Helical" evidence="2">
    <location>
        <begin position="420"/>
        <end position="440"/>
    </location>
</feature>
<evidence type="ECO:0000259" key="3">
    <source>
        <dbReference type="Pfam" id="PF19053"/>
    </source>
</evidence>
<feature type="transmembrane region" description="Helical" evidence="2">
    <location>
        <begin position="372"/>
        <end position="387"/>
    </location>
</feature>